<dbReference type="GO" id="GO:0003677">
    <property type="term" value="F:DNA binding"/>
    <property type="evidence" value="ECO:0007669"/>
    <property type="project" value="InterPro"/>
</dbReference>
<protein>
    <recommendedName>
        <fullName evidence="7">DNA-directed RNA polymerase subunit</fullName>
        <ecNumber evidence="7">2.7.7.6</ecNumber>
    </recommendedName>
</protein>
<comment type="catalytic activity">
    <reaction evidence="6 7">
        <text>RNA(n) + a ribonucleoside 5'-triphosphate = RNA(n+1) + diphosphate</text>
        <dbReference type="Rhea" id="RHEA:21248"/>
        <dbReference type="Rhea" id="RHEA-COMP:14527"/>
        <dbReference type="Rhea" id="RHEA-COMP:17342"/>
        <dbReference type="ChEBI" id="CHEBI:33019"/>
        <dbReference type="ChEBI" id="CHEBI:61557"/>
        <dbReference type="ChEBI" id="CHEBI:140395"/>
        <dbReference type="EC" id="2.7.7.6"/>
    </reaction>
</comment>
<dbReference type="Pfam" id="PF04997">
    <property type="entry name" value="RNA_pol_Rpb1_1"/>
    <property type="match status" value="1"/>
</dbReference>
<feature type="domain" description="RNA polymerase N-terminal" evidence="8">
    <location>
        <begin position="228"/>
        <end position="511"/>
    </location>
</feature>
<reference evidence="9" key="1">
    <citation type="journal article" date="2019" name="Curr. Biol.">
        <title>Multiple Independent Origins of Apicomplexan-Like Parasites.</title>
        <authorList>
            <person name="Mathur V."/>
            <person name="Kolisko M."/>
            <person name="Hehenberger E."/>
            <person name="Irwin N.A.T."/>
            <person name="Leander B.S."/>
            <person name="Kristmundsson A."/>
            <person name="Freeman M.A."/>
            <person name="Keeling P.J."/>
        </authorList>
    </citation>
    <scope>NUCLEOTIDE SEQUENCE</scope>
</reference>
<dbReference type="EMBL" id="MK962129">
    <property type="protein sequence ID" value="QEH58567.1"/>
    <property type="molecule type" value="Genomic_DNA"/>
</dbReference>
<dbReference type="InterPro" id="IPR044893">
    <property type="entry name" value="RNA_pol_Rpb1_clamp_domain"/>
</dbReference>
<dbReference type="InterPro" id="IPR000722">
    <property type="entry name" value="RNA_pol_asu"/>
</dbReference>
<dbReference type="PANTHER" id="PTHR19376">
    <property type="entry name" value="DNA-DIRECTED RNA POLYMERASE"/>
    <property type="match status" value="1"/>
</dbReference>
<dbReference type="InterPro" id="IPR042102">
    <property type="entry name" value="RNA_pol_Rpb1_3_sf"/>
</dbReference>
<comment type="function">
    <text evidence="1 7">DNA-dependent RNA polymerase catalyzes the transcription of DNA into RNA using the four ribonucleoside triphosphates as substrates.</text>
</comment>
<dbReference type="InterPro" id="IPR045867">
    <property type="entry name" value="DNA-dir_RpoC_beta_prime"/>
</dbReference>
<keyword evidence="3 7" id="KW-0808">Transferase</keyword>
<dbReference type="GO" id="GO:0003899">
    <property type="term" value="F:DNA-directed RNA polymerase activity"/>
    <property type="evidence" value="ECO:0007669"/>
    <property type="project" value="UniProtKB-EC"/>
</dbReference>
<dbReference type="Gene3D" id="1.10.274.100">
    <property type="entry name" value="RNA polymerase Rpb1, domain 3"/>
    <property type="match status" value="1"/>
</dbReference>
<dbReference type="Gene3D" id="2.40.40.20">
    <property type="match status" value="1"/>
</dbReference>
<dbReference type="GO" id="GO:0006351">
    <property type="term" value="P:DNA-templated transcription"/>
    <property type="evidence" value="ECO:0007669"/>
    <property type="project" value="InterPro"/>
</dbReference>
<evidence type="ECO:0000256" key="5">
    <source>
        <dbReference type="ARBA" id="ARBA00023163"/>
    </source>
</evidence>
<accession>A0A5B9XVS5</accession>
<organism evidence="9">
    <name type="scientific">Piridium sociabile</name>
    <dbReference type="NCBI Taxonomy" id="2570542"/>
    <lineage>
        <taxon>Eukaryota</taxon>
        <taxon>Sar</taxon>
        <taxon>Alveolata</taxon>
        <taxon>Colpodellida</taxon>
        <taxon>Vitrellaceae</taxon>
        <taxon>Piridium</taxon>
    </lineage>
</organism>
<proteinExistence type="inferred from homology"/>
<evidence type="ECO:0000256" key="4">
    <source>
        <dbReference type="ARBA" id="ARBA00022695"/>
    </source>
</evidence>
<comment type="similarity">
    <text evidence="7">Belongs to the RNA polymerase beta' chain family.</text>
</comment>
<dbReference type="InterPro" id="IPR006592">
    <property type="entry name" value="RNA_pol_N"/>
</dbReference>
<keyword evidence="5 7" id="KW-0804">Transcription</keyword>
<sequence length="578" mass="67484">MKLNIKYPFRIGLASPKLILSWATIGFFNGKKYFREVTSSKLLDIKGSPVTNGLFCEKIFGPLISYQCKCNLFRKASKHKINIYTYEEFSMRLNNSLYCLKCGIELNGSWIRRYRMGIIKLVEPIVHPLYIKTIAELLNISKEDLYSFIYSDYHLNSKKFTQEIKENLEFFGGKFLIHILKNKDINLINDYKQLRESLVYLYKESSKKKIFNKIFNLQRFILNNIKLTWFILEVLPVLPPRLRPFIKLDNEWVYSDLNDHYKKIIIKNNKLAHLKKYNEELKKNNIFTKSSVILYKNQVNYLQISINNLFYNSFKKSNNISIKRKISLSTLLEGKYGVFRQNILGKRVNFSGRSVIVGSPQLTFGTCNVPVKMIFKFFSPLISNYNNVKFNNIYKESDIYNNIKVRSWLQTFCSSSYIYLNRAPSLHRMNIQGFIPRLDESVALKLFPLTCSGFNADFDGDQMGIFIPITKQAKLDIKKRVHTGQHIFSPSSGALLMKASQDMVLGVYLLNTDTYIPFINLMHWFSSFEDVITSYDSGLCDLNSLIQVRYKNFIKSNTIYLPITVGRLIFSFSNNIYN</sequence>
<dbReference type="GO" id="GO:0000428">
    <property type="term" value="C:DNA-directed RNA polymerase complex"/>
    <property type="evidence" value="ECO:0007669"/>
    <property type="project" value="UniProtKB-KW"/>
</dbReference>
<dbReference type="SUPFAM" id="SSF64484">
    <property type="entry name" value="beta and beta-prime subunits of DNA dependent RNA-polymerase"/>
    <property type="match status" value="1"/>
</dbReference>
<keyword evidence="2 7" id="KW-0240">DNA-directed RNA polymerase</keyword>
<keyword evidence="4 7" id="KW-0548">Nucleotidyltransferase</keyword>
<evidence type="ECO:0000256" key="2">
    <source>
        <dbReference type="ARBA" id="ARBA00022478"/>
    </source>
</evidence>
<dbReference type="SMART" id="SM00663">
    <property type="entry name" value="RPOLA_N"/>
    <property type="match status" value="1"/>
</dbReference>
<dbReference type="EC" id="2.7.7.6" evidence="7"/>
<dbReference type="Gene3D" id="4.10.860.120">
    <property type="entry name" value="RNA polymerase II, clamp domain"/>
    <property type="match status" value="1"/>
</dbReference>
<evidence type="ECO:0000256" key="1">
    <source>
        <dbReference type="ARBA" id="ARBA00004026"/>
    </source>
</evidence>
<name>A0A5B9XVS5_9ALVE</name>
<dbReference type="PANTHER" id="PTHR19376:SF54">
    <property type="entry name" value="DNA-DIRECTED RNA POLYMERASE SUBUNIT BETA"/>
    <property type="match status" value="1"/>
</dbReference>
<evidence type="ECO:0000256" key="3">
    <source>
        <dbReference type="ARBA" id="ARBA00022679"/>
    </source>
</evidence>
<dbReference type="AlphaFoldDB" id="A0A5B9XVS5"/>
<evidence type="ECO:0000256" key="6">
    <source>
        <dbReference type="ARBA" id="ARBA00048552"/>
    </source>
</evidence>
<gene>
    <name evidence="9" type="primary">rpoC1</name>
</gene>
<dbReference type="InterPro" id="IPR007080">
    <property type="entry name" value="RNA_pol_Rpb1_1"/>
</dbReference>
<dbReference type="Pfam" id="PF00623">
    <property type="entry name" value="RNA_pol_Rpb1_2"/>
    <property type="match status" value="2"/>
</dbReference>
<evidence type="ECO:0000259" key="8">
    <source>
        <dbReference type="SMART" id="SM00663"/>
    </source>
</evidence>
<evidence type="ECO:0000313" key="9">
    <source>
        <dbReference type="EMBL" id="QEH58567.1"/>
    </source>
</evidence>
<evidence type="ECO:0000256" key="7">
    <source>
        <dbReference type="RuleBase" id="RU004279"/>
    </source>
</evidence>